<gene>
    <name evidence="1" type="ORF">EKM59_08500</name>
</gene>
<keyword evidence="2" id="KW-1185">Reference proteome</keyword>
<dbReference type="Pfam" id="PF13148">
    <property type="entry name" value="DUF3987"/>
    <property type="match status" value="1"/>
</dbReference>
<name>A0A433JHY8_9GAMM</name>
<protein>
    <submittedName>
        <fullName evidence="1">DUF3987 domain-containing protein</fullName>
    </submittedName>
</protein>
<dbReference type="Proteomes" id="UP000288012">
    <property type="component" value="Unassembled WGS sequence"/>
</dbReference>
<evidence type="ECO:0000313" key="1">
    <source>
        <dbReference type="EMBL" id="RUQ84479.1"/>
    </source>
</evidence>
<dbReference type="AlphaFoldDB" id="A0A433JHY8"/>
<dbReference type="InterPro" id="IPR025048">
    <property type="entry name" value="DUF3987"/>
</dbReference>
<comment type="caution">
    <text evidence="1">The sequence shown here is derived from an EMBL/GenBank/DDBJ whole genome shotgun (WGS) entry which is preliminary data.</text>
</comment>
<dbReference type="RefSeq" id="WP_127111422.1">
    <property type="nucleotide sequence ID" value="NZ_RZGR01000026.1"/>
</dbReference>
<proteinExistence type="predicted"/>
<accession>A0A433JHY8</accession>
<dbReference type="EMBL" id="RZGR01000026">
    <property type="protein sequence ID" value="RUQ84479.1"/>
    <property type="molecule type" value="Genomic_DNA"/>
</dbReference>
<reference evidence="1 2" key="1">
    <citation type="submission" date="2018-12" db="EMBL/GenBank/DDBJ databases">
        <title>Legionella sp,whole genome shotgun sequence.</title>
        <authorList>
            <person name="Wu H."/>
        </authorList>
    </citation>
    <scope>NUCLEOTIDE SEQUENCE [LARGE SCALE GENOMIC DNA]</scope>
    <source>
        <strain evidence="2">km714</strain>
    </source>
</reference>
<organism evidence="1 2">
    <name type="scientific">Legionella septentrionalis</name>
    <dbReference type="NCBI Taxonomy" id="2498109"/>
    <lineage>
        <taxon>Bacteria</taxon>
        <taxon>Pseudomonadati</taxon>
        <taxon>Pseudomonadota</taxon>
        <taxon>Gammaproteobacteria</taxon>
        <taxon>Legionellales</taxon>
        <taxon>Legionellaceae</taxon>
        <taxon>Legionella</taxon>
    </lineage>
</organism>
<evidence type="ECO:0000313" key="2">
    <source>
        <dbReference type="Proteomes" id="UP000288012"/>
    </source>
</evidence>
<sequence>MNYKDITVINLVEQFRDEIRKQGMEPPENIEPGKTYHFPGAGKAINNTAGWCKLLPNYKIGIYGDASTSFEGLWSFNEGHNSIHRTDNIVKPLIASESSNLSRMSVVAPQFLSNSPDKLKESKGLLKCGEIEEVNNNISSSRGKKRPTPLPDDLPKVKILAPEMLPDCIRDYIFDVANRQQCPPDFVAVTAIVGLSGLLGRKIRIRPKQKDDWTVTPNQWGAIIGRPSAMKSPSMKEALKPLNQFETEAATRFKNLQKEYEEEFQLNELEKQRNKNIAKKAIEQNQMAEARLALRMTDISEPPKRQRFIINDSTVEKLGELLNENPNGLILSRDELFGWLSKLLKEENQAERAFYLECFDGNGSFTYDRIGRGTVEIESCILSVIGGIQPAKLATLIRSAIQGTGDDGLVQRFQLAVWPEDVGNWKWIDREPDIQARNKYYQTFERIKHLELLSENEVPLCLTFSDDAQRLFIEWLEEIQTKARDEETHPALESHMLKMPQTIAGLALLFQLLEGSRESVGMVATARALEWADYLISHAKKIYSVATNQSLVGAKLILARKHKLPPQFSARDIQRKEWSGLGEPASVTNALHWLIDYGHILIIESEPSSKGGRPSTLYQWI</sequence>